<evidence type="ECO:0000256" key="1">
    <source>
        <dbReference type="ARBA" id="ARBA00022833"/>
    </source>
</evidence>
<keyword evidence="1" id="KW-0862">Zinc</keyword>
<dbReference type="InterPro" id="IPR018490">
    <property type="entry name" value="cNMP-bd_dom_sf"/>
</dbReference>
<dbReference type="PANTHER" id="PTHR12993:SF11">
    <property type="entry name" value="N-ACETYLGLUCOSAMINYL-PHOSPHATIDYLINOSITOL DE-N-ACETYLASE"/>
    <property type="match status" value="1"/>
</dbReference>
<name>A0A7W5JV66_9ACTN</name>
<feature type="domain" description="Cyclic nucleotide-binding" evidence="2">
    <location>
        <begin position="218"/>
        <end position="299"/>
    </location>
</feature>
<evidence type="ECO:0000313" key="4">
    <source>
        <dbReference type="Proteomes" id="UP000565572"/>
    </source>
</evidence>
<sequence>MTAPAAFPDDLAALLGPAGPLGRPLRVLGLFAHPDDEVFCMGGTIARASAAGAETAVVSLTRGDAGQIRDSATATRRTLGATRVAELHASAAALAIDHVECLDLGDGTLAGRPFPEVVALVRSILERLAPDVVVTFGEDGGFGHPDHMTSSRAVLAARAQLTRPPRVLHARFPAQDRLLLDLLVDWLTSGEERFAGTAGFGNALRLFADGSSVLGFAADHLQVQWFPAGSYVIEQGEPSNELFCLLSGTVDIVVEDAAGTLVTKDSSGPGSFVGQDGLASGRPRNAHVIARDDVTCFVLAPRGRDLSAGRGIGATATVTAPEAGGRTPVVPPAPAGDVTLDVGAALDQKIAALVAHRSQYALDPELLPRRVLGPLLGTEHFTVVG</sequence>
<accession>A0A7W5JV66</accession>
<proteinExistence type="predicted"/>
<dbReference type="Pfam" id="PF00027">
    <property type="entry name" value="cNMP_binding"/>
    <property type="match status" value="1"/>
</dbReference>
<organism evidence="3 4">
    <name type="scientific">Microlunatus antarcticus</name>
    <dbReference type="NCBI Taxonomy" id="53388"/>
    <lineage>
        <taxon>Bacteria</taxon>
        <taxon>Bacillati</taxon>
        <taxon>Actinomycetota</taxon>
        <taxon>Actinomycetes</taxon>
        <taxon>Propionibacteriales</taxon>
        <taxon>Propionibacteriaceae</taxon>
        <taxon>Microlunatus</taxon>
    </lineage>
</organism>
<reference evidence="3 4" key="1">
    <citation type="submission" date="2020-08" db="EMBL/GenBank/DDBJ databases">
        <title>Sequencing the genomes of 1000 actinobacteria strains.</title>
        <authorList>
            <person name="Klenk H.-P."/>
        </authorList>
    </citation>
    <scope>NUCLEOTIDE SEQUENCE [LARGE SCALE GENOMIC DNA]</scope>
    <source>
        <strain evidence="3 4">DSM 11053</strain>
    </source>
</reference>
<dbReference type="Pfam" id="PF02585">
    <property type="entry name" value="PIG-L"/>
    <property type="match status" value="1"/>
</dbReference>
<keyword evidence="4" id="KW-1185">Reference proteome</keyword>
<gene>
    <name evidence="3" type="ORF">FHX39_001807</name>
</gene>
<dbReference type="Gene3D" id="2.60.120.10">
    <property type="entry name" value="Jelly Rolls"/>
    <property type="match status" value="1"/>
</dbReference>
<dbReference type="EMBL" id="JACHZG010000001">
    <property type="protein sequence ID" value="MBB3326863.1"/>
    <property type="molecule type" value="Genomic_DNA"/>
</dbReference>
<dbReference type="PROSITE" id="PS50042">
    <property type="entry name" value="CNMP_BINDING_3"/>
    <property type="match status" value="1"/>
</dbReference>
<comment type="caution">
    <text evidence="3">The sequence shown here is derived from an EMBL/GenBank/DDBJ whole genome shotgun (WGS) entry which is preliminary data.</text>
</comment>
<dbReference type="PANTHER" id="PTHR12993">
    <property type="entry name" value="N-ACETYLGLUCOSAMINYL-PHOSPHATIDYLINOSITOL DE-N-ACETYLASE-RELATED"/>
    <property type="match status" value="1"/>
</dbReference>
<dbReference type="RefSeq" id="WP_183337728.1">
    <property type="nucleotide sequence ID" value="NZ_JACHZG010000001.1"/>
</dbReference>
<dbReference type="InterPro" id="IPR014710">
    <property type="entry name" value="RmlC-like_jellyroll"/>
</dbReference>
<evidence type="ECO:0000313" key="3">
    <source>
        <dbReference type="EMBL" id="MBB3326863.1"/>
    </source>
</evidence>
<dbReference type="SUPFAM" id="SSF102588">
    <property type="entry name" value="LmbE-like"/>
    <property type="match status" value="1"/>
</dbReference>
<dbReference type="InterPro" id="IPR003737">
    <property type="entry name" value="GlcNAc_PI_deacetylase-related"/>
</dbReference>
<protein>
    <submittedName>
        <fullName evidence="3">LmbE family N-acetylglucosaminyl deacetylase</fullName>
    </submittedName>
</protein>
<dbReference type="Proteomes" id="UP000565572">
    <property type="component" value="Unassembled WGS sequence"/>
</dbReference>
<dbReference type="CDD" id="cd00038">
    <property type="entry name" value="CAP_ED"/>
    <property type="match status" value="1"/>
</dbReference>
<dbReference type="Gene3D" id="3.40.50.10320">
    <property type="entry name" value="LmbE-like"/>
    <property type="match status" value="1"/>
</dbReference>
<dbReference type="GO" id="GO:0016137">
    <property type="term" value="P:glycoside metabolic process"/>
    <property type="evidence" value="ECO:0007669"/>
    <property type="project" value="UniProtKB-ARBA"/>
</dbReference>
<dbReference type="AlphaFoldDB" id="A0A7W5JV66"/>
<dbReference type="GO" id="GO:0016811">
    <property type="term" value="F:hydrolase activity, acting on carbon-nitrogen (but not peptide) bonds, in linear amides"/>
    <property type="evidence" value="ECO:0007669"/>
    <property type="project" value="TreeGrafter"/>
</dbReference>
<dbReference type="SUPFAM" id="SSF51206">
    <property type="entry name" value="cAMP-binding domain-like"/>
    <property type="match status" value="1"/>
</dbReference>
<evidence type="ECO:0000259" key="2">
    <source>
        <dbReference type="PROSITE" id="PS50042"/>
    </source>
</evidence>
<dbReference type="InterPro" id="IPR024078">
    <property type="entry name" value="LmbE-like_dom_sf"/>
</dbReference>
<dbReference type="InterPro" id="IPR000595">
    <property type="entry name" value="cNMP-bd_dom"/>
</dbReference>